<dbReference type="Proteomes" id="UP001552299">
    <property type="component" value="Unassembled WGS sequence"/>
</dbReference>
<keyword evidence="1" id="KW-0812">Transmembrane</keyword>
<gene>
    <name evidence="2" type="ORF">M5K25_013836</name>
</gene>
<evidence type="ECO:0000313" key="2">
    <source>
        <dbReference type="EMBL" id="KAL0916333.1"/>
    </source>
</evidence>
<evidence type="ECO:0000256" key="1">
    <source>
        <dbReference type="SAM" id="Phobius"/>
    </source>
</evidence>
<reference evidence="2 3" key="1">
    <citation type="journal article" date="2024" name="Plant Biotechnol. J.">
        <title>Dendrobium thyrsiflorum genome and its molecular insights into genes involved in important horticultural traits.</title>
        <authorList>
            <person name="Chen B."/>
            <person name="Wang J.Y."/>
            <person name="Zheng P.J."/>
            <person name="Li K.L."/>
            <person name="Liang Y.M."/>
            <person name="Chen X.F."/>
            <person name="Zhang C."/>
            <person name="Zhao X."/>
            <person name="He X."/>
            <person name="Zhang G.Q."/>
            <person name="Liu Z.J."/>
            <person name="Xu Q."/>
        </authorList>
    </citation>
    <scope>NUCLEOTIDE SEQUENCE [LARGE SCALE GENOMIC DNA]</scope>
    <source>
        <strain evidence="2">GZMU011</strain>
    </source>
</reference>
<keyword evidence="1" id="KW-0472">Membrane</keyword>
<keyword evidence="1" id="KW-1133">Transmembrane helix</keyword>
<sequence length="368" mass="41243">MEDFIPSYNDGRTCPIEINGNPKLERLNIRILRALCHDSETCNVELVCHLLNNGGYTSIQVTDDESGQIDEFEFKHHHYIVFCVASPLHSPAVAYRSSRFSVSERSVQHEPMCVGHLSLNKCPSLFEPYLRGGASVCDRTSLGVPMFELRQQTQHFHQGNDVERTSVVKGYETMDSLGVHNMITPSVHACGVYTMQKASDLMVKHILAKATTSSRMGIIGVSRTLEERSFERSRVERKEKVRLSVREKECEGITWLLQASCTLAPSMALVSLRSSLGREASRSTSSRFSSFPWREKKEVRFSAFSRREKNEKVCCHHREGDIASGTPPHRGMKRISGWPSETSISGAFCMTVGVIMGLVSGAHIYVII</sequence>
<name>A0ABD0V1U5_DENTH</name>
<proteinExistence type="predicted"/>
<comment type="caution">
    <text evidence="2">The sequence shown here is derived from an EMBL/GenBank/DDBJ whole genome shotgun (WGS) entry which is preliminary data.</text>
</comment>
<protein>
    <submittedName>
        <fullName evidence="2">Uncharacterized protein</fullName>
    </submittedName>
</protein>
<accession>A0ABD0V1U5</accession>
<dbReference type="AlphaFoldDB" id="A0ABD0V1U5"/>
<evidence type="ECO:0000313" key="3">
    <source>
        <dbReference type="Proteomes" id="UP001552299"/>
    </source>
</evidence>
<organism evidence="2 3">
    <name type="scientific">Dendrobium thyrsiflorum</name>
    <name type="common">Pinecone-like raceme dendrobium</name>
    <name type="synonym">Orchid</name>
    <dbReference type="NCBI Taxonomy" id="117978"/>
    <lineage>
        <taxon>Eukaryota</taxon>
        <taxon>Viridiplantae</taxon>
        <taxon>Streptophyta</taxon>
        <taxon>Embryophyta</taxon>
        <taxon>Tracheophyta</taxon>
        <taxon>Spermatophyta</taxon>
        <taxon>Magnoliopsida</taxon>
        <taxon>Liliopsida</taxon>
        <taxon>Asparagales</taxon>
        <taxon>Orchidaceae</taxon>
        <taxon>Epidendroideae</taxon>
        <taxon>Malaxideae</taxon>
        <taxon>Dendrobiinae</taxon>
        <taxon>Dendrobium</taxon>
    </lineage>
</organism>
<keyword evidence="3" id="KW-1185">Reference proteome</keyword>
<feature type="transmembrane region" description="Helical" evidence="1">
    <location>
        <begin position="344"/>
        <end position="367"/>
    </location>
</feature>
<dbReference type="EMBL" id="JANQDX010000011">
    <property type="protein sequence ID" value="KAL0916333.1"/>
    <property type="molecule type" value="Genomic_DNA"/>
</dbReference>